<evidence type="ECO:0000256" key="8">
    <source>
        <dbReference type="SAM" id="Coils"/>
    </source>
</evidence>
<dbReference type="CDD" id="cd09009">
    <property type="entry name" value="PNP-EcPNPII_like"/>
    <property type="match status" value="1"/>
</dbReference>
<feature type="domain" description="Nucleoside phosphorylase" evidence="9">
    <location>
        <begin position="29"/>
        <end position="284"/>
    </location>
</feature>
<dbReference type="GO" id="GO:0004731">
    <property type="term" value="F:purine-nucleoside phosphorylase activity"/>
    <property type="evidence" value="ECO:0007669"/>
    <property type="project" value="UniProtKB-EC"/>
</dbReference>
<proteinExistence type="inferred from homology"/>
<evidence type="ECO:0000313" key="11">
    <source>
        <dbReference type="Proteomes" id="UP000241890"/>
    </source>
</evidence>
<dbReference type="PANTHER" id="PTHR11904">
    <property type="entry name" value="METHYLTHIOADENOSINE/PURINE NUCLEOSIDE PHOSPHORYLASE"/>
    <property type="match status" value="1"/>
</dbReference>
<comment type="caution">
    <text evidence="10">The sequence shown here is derived from an EMBL/GenBank/DDBJ whole genome shotgun (WGS) entry which is preliminary data.</text>
</comment>
<evidence type="ECO:0000256" key="1">
    <source>
        <dbReference type="ARBA" id="ARBA00005058"/>
    </source>
</evidence>
<feature type="coiled-coil region" evidence="8">
    <location>
        <begin position="305"/>
        <end position="332"/>
    </location>
</feature>
<keyword evidence="4" id="KW-0328">Glycosyltransferase</keyword>
<dbReference type="InterPro" id="IPR011270">
    <property type="entry name" value="Pur_Nuc_Pase_Ino/Guo-sp"/>
</dbReference>
<dbReference type="SUPFAM" id="SSF53167">
    <property type="entry name" value="Purine and uridine phosphorylases"/>
    <property type="match status" value="1"/>
</dbReference>
<keyword evidence="5" id="KW-0808">Transferase</keyword>
<dbReference type="NCBIfam" id="NF006054">
    <property type="entry name" value="PRK08202.1"/>
    <property type="match status" value="1"/>
</dbReference>
<evidence type="ECO:0000256" key="7">
    <source>
        <dbReference type="ARBA" id="ARBA00033072"/>
    </source>
</evidence>
<dbReference type="GO" id="GO:0009116">
    <property type="term" value="P:nucleoside metabolic process"/>
    <property type="evidence" value="ECO:0007669"/>
    <property type="project" value="InterPro"/>
</dbReference>
<dbReference type="GO" id="GO:0005737">
    <property type="term" value="C:cytoplasm"/>
    <property type="evidence" value="ECO:0007669"/>
    <property type="project" value="TreeGrafter"/>
</dbReference>
<evidence type="ECO:0000313" key="10">
    <source>
        <dbReference type="EMBL" id="GBG25592.1"/>
    </source>
</evidence>
<evidence type="ECO:0000256" key="4">
    <source>
        <dbReference type="ARBA" id="ARBA00022676"/>
    </source>
</evidence>
<reference evidence="10 11" key="1">
    <citation type="submission" date="2017-12" db="EMBL/GenBank/DDBJ databases">
        <title>Sequencing, de novo assembly and annotation of complete genome of a new Thraustochytrid species, strain FCC1311.</title>
        <authorList>
            <person name="Sedici K."/>
            <person name="Godart F."/>
            <person name="Aiese Cigliano R."/>
            <person name="Sanseverino W."/>
            <person name="Barakat M."/>
            <person name="Ortet P."/>
            <person name="Marechal E."/>
            <person name="Cagnac O."/>
            <person name="Amato A."/>
        </authorList>
    </citation>
    <scope>NUCLEOTIDE SEQUENCE [LARGE SCALE GENOMIC DNA]</scope>
</reference>
<dbReference type="NCBIfam" id="TIGR01700">
    <property type="entry name" value="PNPH"/>
    <property type="match status" value="1"/>
</dbReference>
<evidence type="ECO:0000256" key="2">
    <source>
        <dbReference type="ARBA" id="ARBA00006751"/>
    </source>
</evidence>
<dbReference type="NCBIfam" id="TIGR01697">
    <property type="entry name" value="PNPH-PUNA-XAPA"/>
    <property type="match status" value="1"/>
</dbReference>
<dbReference type="OrthoDB" id="10261782at2759"/>
<dbReference type="EMBL" id="BEYU01000013">
    <property type="protein sequence ID" value="GBG25592.1"/>
    <property type="molecule type" value="Genomic_DNA"/>
</dbReference>
<dbReference type="InParanoid" id="A0A2R5G3J7"/>
<gene>
    <name evidence="10" type="ORF">FCC1311_018112</name>
</gene>
<dbReference type="Proteomes" id="UP000241890">
    <property type="component" value="Unassembled WGS sequence"/>
</dbReference>
<dbReference type="InterPro" id="IPR000845">
    <property type="entry name" value="Nucleoside_phosphorylase_d"/>
</dbReference>
<dbReference type="InterPro" id="IPR011268">
    <property type="entry name" value="Purine_phosphorylase"/>
</dbReference>
<dbReference type="Pfam" id="PF01048">
    <property type="entry name" value="PNP_UDP_1"/>
    <property type="match status" value="1"/>
</dbReference>
<dbReference type="UniPathway" id="UPA00606"/>
<accession>A0A2R5G3J7</accession>
<sequence>MQAELEREQANLKEAAAFLETKSQGAKPTVGVICGSGLSGLVNALDDKLVVDYSEIPHFPQTTIAGHTGELVFGKVGNVSVVLMRGRFHSYEGHSMRTVTLPVKLMRHIGVEFLIVTNAAGGVNRNFKVGDLMIISDHIGFPLLAGKHPLVGLNDDTFGGARFPPMSDAYDVTLRQLIWETAKDMGMESFMQRFGTYVMVSGPTYETGAESQMVLNMGGDSVGMSTVPEVVVARHCGIRVLGLSLITNSVRLPGDEGPVASHEEVLDTVNMRGEQIQQLVRSVLSKLDKDSLSKIESRLTEEGTAADAQIKAASVSQRLQTLEAELAELKKLVSK</sequence>
<dbReference type="Gene3D" id="3.40.50.1580">
    <property type="entry name" value="Nucleoside phosphorylase domain"/>
    <property type="match status" value="1"/>
</dbReference>
<comment type="similarity">
    <text evidence="2">Belongs to the PNP/MTAP phosphorylase family.</text>
</comment>
<keyword evidence="8" id="KW-0175">Coiled coil</keyword>
<dbReference type="EC" id="2.4.2.1" evidence="3"/>
<keyword evidence="11" id="KW-1185">Reference proteome</keyword>
<evidence type="ECO:0000256" key="5">
    <source>
        <dbReference type="ARBA" id="ARBA00022679"/>
    </source>
</evidence>
<dbReference type="AlphaFoldDB" id="A0A2R5G3J7"/>
<organism evidence="10 11">
    <name type="scientific">Hondaea fermentalgiana</name>
    <dbReference type="NCBI Taxonomy" id="2315210"/>
    <lineage>
        <taxon>Eukaryota</taxon>
        <taxon>Sar</taxon>
        <taxon>Stramenopiles</taxon>
        <taxon>Bigyra</taxon>
        <taxon>Labyrinthulomycetes</taxon>
        <taxon>Thraustochytrida</taxon>
        <taxon>Thraustochytriidae</taxon>
        <taxon>Hondaea</taxon>
    </lineage>
</organism>
<comment type="pathway">
    <text evidence="1">Purine metabolism; purine nucleoside salvage.</text>
</comment>
<evidence type="ECO:0000259" key="9">
    <source>
        <dbReference type="Pfam" id="PF01048"/>
    </source>
</evidence>
<evidence type="ECO:0000256" key="6">
    <source>
        <dbReference type="ARBA" id="ARBA00031036"/>
    </source>
</evidence>
<name>A0A2R5G3J7_9STRA</name>
<dbReference type="PANTHER" id="PTHR11904:SF9">
    <property type="entry name" value="PURINE NUCLEOSIDE PHOSPHORYLASE-RELATED"/>
    <property type="match status" value="1"/>
</dbReference>
<dbReference type="InterPro" id="IPR035994">
    <property type="entry name" value="Nucleoside_phosphorylase_sf"/>
</dbReference>
<dbReference type="FunFam" id="3.40.50.1580:FF:000004">
    <property type="entry name" value="Purine nucleoside phosphorylase"/>
    <property type="match status" value="1"/>
</dbReference>
<evidence type="ECO:0000256" key="3">
    <source>
        <dbReference type="ARBA" id="ARBA00011886"/>
    </source>
</evidence>
<protein>
    <recommendedName>
        <fullName evidence="3">purine-nucleoside phosphorylase</fullName>
        <ecNumber evidence="3">2.4.2.1</ecNumber>
    </recommendedName>
    <alternativeName>
        <fullName evidence="7">Inosine phosphorylase</fullName>
    </alternativeName>
    <alternativeName>
        <fullName evidence="6">Inosine-guanosine phosphorylase</fullName>
    </alternativeName>
</protein>